<keyword evidence="3" id="KW-1185">Reference proteome</keyword>
<evidence type="ECO:0000256" key="1">
    <source>
        <dbReference type="SAM" id="Phobius"/>
    </source>
</evidence>
<keyword evidence="1" id="KW-0472">Membrane</keyword>
<dbReference type="Proteomes" id="UP000294855">
    <property type="component" value="Unassembled WGS sequence"/>
</dbReference>
<name>A0A484F4N8_9EURY</name>
<feature type="transmembrane region" description="Helical" evidence="1">
    <location>
        <begin position="50"/>
        <end position="72"/>
    </location>
</feature>
<protein>
    <submittedName>
        <fullName evidence="2">Uncharacterized protein</fullName>
    </submittedName>
</protein>
<proteinExistence type="predicted"/>
<gene>
    <name evidence="2" type="ORF">C7391_1573</name>
</gene>
<dbReference type="EMBL" id="SNYS01000011">
    <property type="protein sequence ID" value="TDQ67599.1"/>
    <property type="molecule type" value="Genomic_DNA"/>
</dbReference>
<evidence type="ECO:0000313" key="2">
    <source>
        <dbReference type="EMBL" id="TDQ67599.1"/>
    </source>
</evidence>
<dbReference type="AlphaFoldDB" id="A0A484F4N8"/>
<keyword evidence="1" id="KW-1133">Transmembrane helix</keyword>
<reference evidence="2 3" key="1">
    <citation type="submission" date="2019-03" db="EMBL/GenBank/DDBJ databases">
        <title>Genomic Encyclopedia of Type Strains, Phase IV (KMG-IV): sequencing the most valuable type-strain genomes for metagenomic binning, comparative biology and taxonomic classification.</title>
        <authorList>
            <person name="Goeker M."/>
        </authorList>
    </citation>
    <scope>NUCLEOTIDE SEQUENCE [LARGE SCALE GENOMIC DNA]</scope>
    <source>
        <strain evidence="2 3">DSM 13328</strain>
    </source>
</reference>
<sequence length="140" mass="15927">MVKYFVTKNSSLRSEFFRGIGGAVFAENASLRSAFLWLRLRWEGGVYEKCLASLVIFVASPACANGHVFIFFENLGRGLFFILFVILPKTKTDFVKTKIARFAHDFSWQWECGVYEKCLASLVIFGGFAGRARMVTFSFF</sequence>
<accession>A0A484F4N8</accession>
<evidence type="ECO:0000313" key="3">
    <source>
        <dbReference type="Proteomes" id="UP000294855"/>
    </source>
</evidence>
<keyword evidence="1" id="KW-0812">Transmembrane</keyword>
<organism evidence="2 3">
    <name type="scientific">Methanimicrococcus blatticola</name>
    <dbReference type="NCBI Taxonomy" id="91560"/>
    <lineage>
        <taxon>Archaea</taxon>
        <taxon>Methanobacteriati</taxon>
        <taxon>Methanobacteriota</taxon>
        <taxon>Stenosarchaea group</taxon>
        <taxon>Methanomicrobia</taxon>
        <taxon>Methanosarcinales</taxon>
        <taxon>Methanosarcinaceae</taxon>
        <taxon>Methanimicrococcus</taxon>
    </lineage>
</organism>
<comment type="caution">
    <text evidence="2">The sequence shown here is derived from an EMBL/GenBank/DDBJ whole genome shotgun (WGS) entry which is preliminary data.</text>
</comment>